<sequence length="67" mass="7312">MARKPRNPVVAAARRSQRTNPPIRFIADWDYVTATQTISYKAGMVLSPDPAIRAAALAAKTAVIFRA</sequence>
<reference evidence="1 2" key="1">
    <citation type="journal article" date="2015" name="J. Microbiol.">
        <title>Sphingosinicella ginsenosidimutans sp. nov., with ginsenoside converting activity.</title>
        <authorList>
            <person name="Kim J.K."/>
            <person name="Kang M.S."/>
            <person name="Park S.C."/>
            <person name="Kim K.M."/>
            <person name="Choi K."/>
            <person name="Yoon M.H."/>
            <person name="Im W.T."/>
        </authorList>
    </citation>
    <scope>NUCLEOTIDE SEQUENCE [LARGE SCALE GENOMIC DNA]</scope>
    <source>
        <strain evidence="1 2">BS-11</strain>
    </source>
</reference>
<dbReference type="RefSeq" id="WP_147043083.1">
    <property type="nucleotide sequence ID" value="NZ_BAABIR010000004.1"/>
</dbReference>
<name>A0A5C6TTL3_9SPHN</name>
<organism evidence="1 2">
    <name type="scientific">Allosphingosinicella ginsenosidimutans</name>
    <dbReference type="NCBI Taxonomy" id="1176539"/>
    <lineage>
        <taxon>Bacteria</taxon>
        <taxon>Pseudomonadati</taxon>
        <taxon>Pseudomonadota</taxon>
        <taxon>Alphaproteobacteria</taxon>
        <taxon>Sphingomonadales</taxon>
        <taxon>Sphingomonadaceae</taxon>
        <taxon>Allosphingosinicella</taxon>
    </lineage>
</organism>
<evidence type="ECO:0000313" key="2">
    <source>
        <dbReference type="Proteomes" id="UP000321249"/>
    </source>
</evidence>
<keyword evidence="2" id="KW-1185">Reference proteome</keyword>
<proteinExistence type="predicted"/>
<dbReference type="AlphaFoldDB" id="A0A5C6TTL3"/>
<dbReference type="Proteomes" id="UP000321249">
    <property type="component" value="Unassembled WGS sequence"/>
</dbReference>
<comment type="caution">
    <text evidence="1">The sequence shown here is derived from an EMBL/GenBank/DDBJ whole genome shotgun (WGS) entry which is preliminary data.</text>
</comment>
<protein>
    <submittedName>
        <fullName evidence="1">Uncharacterized protein</fullName>
    </submittedName>
</protein>
<gene>
    <name evidence="1" type="ORF">FRZ32_08400</name>
</gene>
<dbReference type="EMBL" id="VOQQ01000001">
    <property type="protein sequence ID" value="TXC63677.1"/>
    <property type="molecule type" value="Genomic_DNA"/>
</dbReference>
<evidence type="ECO:0000313" key="1">
    <source>
        <dbReference type="EMBL" id="TXC63677.1"/>
    </source>
</evidence>
<accession>A0A5C6TTL3</accession>